<organism evidence="1">
    <name type="scientific">bioreactor metagenome</name>
    <dbReference type="NCBI Taxonomy" id="1076179"/>
    <lineage>
        <taxon>unclassified sequences</taxon>
        <taxon>metagenomes</taxon>
        <taxon>ecological metagenomes</taxon>
    </lineage>
</organism>
<comment type="caution">
    <text evidence="1">The sequence shown here is derived from an EMBL/GenBank/DDBJ whole genome shotgun (WGS) entry which is preliminary data.</text>
</comment>
<name>A0A644WFS7_9ZZZZ</name>
<gene>
    <name evidence="1" type="ORF">SDC9_48656</name>
</gene>
<dbReference type="AlphaFoldDB" id="A0A644WFS7"/>
<accession>A0A644WFS7</accession>
<evidence type="ECO:0008006" key="2">
    <source>
        <dbReference type="Google" id="ProtNLM"/>
    </source>
</evidence>
<evidence type="ECO:0000313" key="1">
    <source>
        <dbReference type="EMBL" id="MPM02407.1"/>
    </source>
</evidence>
<reference evidence="1" key="1">
    <citation type="submission" date="2019-08" db="EMBL/GenBank/DDBJ databases">
        <authorList>
            <person name="Kucharzyk K."/>
            <person name="Murdoch R.W."/>
            <person name="Higgins S."/>
            <person name="Loffler F."/>
        </authorList>
    </citation>
    <scope>NUCLEOTIDE SEQUENCE</scope>
</reference>
<proteinExistence type="predicted"/>
<dbReference type="EMBL" id="VSSQ01000866">
    <property type="protein sequence ID" value="MPM02407.1"/>
    <property type="molecule type" value="Genomic_DNA"/>
</dbReference>
<sequence>MKKLLASLFAVIALFSSCEKPLAERKELDVDVVDGKFTGYVYNYGFCEEPNYWYHFENYQQRIDTFQIPEENLAKLTTEGLSHTCLYYPLRWDFIAWDGPGALLKLYENFRPDVPDGSPGSIQLLYSKFFQPMFLA</sequence>
<dbReference type="PROSITE" id="PS51257">
    <property type="entry name" value="PROKAR_LIPOPROTEIN"/>
    <property type="match status" value="1"/>
</dbReference>
<protein>
    <recommendedName>
        <fullName evidence="2">Lipoprotein</fullName>
    </recommendedName>
</protein>